<name>A0A316A9V1_9ACTN</name>
<evidence type="ECO:0000256" key="4">
    <source>
        <dbReference type="ARBA" id="ARBA00022840"/>
    </source>
</evidence>
<proteinExistence type="predicted"/>
<reference evidence="6 7" key="1">
    <citation type="submission" date="2018-03" db="EMBL/GenBank/DDBJ databases">
        <title>Genomic Encyclopedia of Archaeal and Bacterial Type Strains, Phase II (KMG-II): from individual species to whole genera.</title>
        <authorList>
            <person name="Goeker M."/>
        </authorList>
    </citation>
    <scope>NUCLEOTIDE SEQUENCE [LARGE SCALE GENOMIC DNA]</scope>
    <source>
        <strain evidence="6 7">DSM 44889</strain>
    </source>
</reference>
<dbReference type="PANTHER" id="PTHR43790:SF9">
    <property type="entry name" value="GALACTOFURANOSE TRANSPORTER ATP-BINDING PROTEIN YTFR"/>
    <property type="match status" value="1"/>
</dbReference>
<sequence length="509" mass="53560">MTDSNDQSGKTAAIDCRGVSKAYPGVTALTDVSLRLVPGEVHALLGENGAGKSTLVKILTGVERPDRGHVRVAGRDLHPHTPVTARRLGVRLLPQERHVAPDLSVAENVMLGGLPRTGLGLVSGRAVRSAAQQHLDTLGVDVDASYRAGDLTAAQQQLVELARVTARPARVLVLDEPTASLAGDEVEVLFGVVRRLRATGTSVLYISHHLHEVFALADQVTVLRNGSLVHQTSVADTDAETLLSHVFAADLDRGRLDRAPRAARTEPVMALRGVTAPGLSAPVNLEVHPGEVLALSGPAGSGTTAVAELLAGARRPVTGQVLLRGAPAPRTRSGAASAGIGFVPADRKRDGLLLERSISENVWLGPAATSWLHRPRRAHEGACRVLAAARASTTDSTRPVRSLSGGNQQRVVFGRWLATSCSVLVLDQPTAGVDIGAKFAIYRQLLDLTAQGMAVVVVSSDYEEISALADRVVVMTAGRTSAEVDGASTTPEELFALESPTERDLQEAL</sequence>
<organism evidence="6 7">
    <name type="scientific">Quadrisphaera granulorum</name>
    <dbReference type="NCBI Taxonomy" id="317664"/>
    <lineage>
        <taxon>Bacteria</taxon>
        <taxon>Bacillati</taxon>
        <taxon>Actinomycetota</taxon>
        <taxon>Actinomycetes</taxon>
        <taxon>Kineosporiales</taxon>
        <taxon>Kineosporiaceae</taxon>
        <taxon>Quadrisphaera</taxon>
    </lineage>
</organism>
<keyword evidence="1" id="KW-0813">Transport</keyword>
<dbReference type="AlphaFoldDB" id="A0A316A9V1"/>
<dbReference type="CDD" id="cd03215">
    <property type="entry name" value="ABC_Carb_Monos_II"/>
    <property type="match status" value="1"/>
</dbReference>
<keyword evidence="2" id="KW-0677">Repeat</keyword>
<gene>
    <name evidence="6" type="ORF">BXY45_10886</name>
</gene>
<dbReference type="EMBL" id="QGDQ01000008">
    <property type="protein sequence ID" value="PWJ54179.1"/>
    <property type="molecule type" value="Genomic_DNA"/>
</dbReference>
<protein>
    <submittedName>
        <fullName evidence="6">Monosaccharide ABC transporter ATP-binding protein (CUT2 family)</fullName>
    </submittedName>
</protein>
<dbReference type="InterPro" id="IPR027417">
    <property type="entry name" value="P-loop_NTPase"/>
</dbReference>
<dbReference type="Proteomes" id="UP000245469">
    <property type="component" value="Unassembled WGS sequence"/>
</dbReference>
<accession>A0A316A9V1</accession>
<keyword evidence="4 6" id="KW-0067">ATP-binding</keyword>
<dbReference type="GO" id="GO:0005524">
    <property type="term" value="F:ATP binding"/>
    <property type="evidence" value="ECO:0007669"/>
    <property type="project" value="UniProtKB-KW"/>
</dbReference>
<dbReference type="RefSeq" id="WP_170131382.1">
    <property type="nucleotide sequence ID" value="NZ_QGDQ01000008.1"/>
</dbReference>
<evidence type="ECO:0000259" key="5">
    <source>
        <dbReference type="PROSITE" id="PS50893"/>
    </source>
</evidence>
<keyword evidence="3" id="KW-0547">Nucleotide-binding</keyword>
<evidence type="ECO:0000256" key="2">
    <source>
        <dbReference type="ARBA" id="ARBA00022737"/>
    </source>
</evidence>
<evidence type="ECO:0000256" key="3">
    <source>
        <dbReference type="ARBA" id="ARBA00022741"/>
    </source>
</evidence>
<dbReference type="PROSITE" id="PS50893">
    <property type="entry name" value="ABC_TRANSPORTER_2"/>
    <property type="match status" value="2"/>
</dbReference>
<dbReference type="PROSITE" id="PS00211">
    <property type="entry name" value="ABC_TRANSPORTER_1"/>
    <property type="match status" value="1"/>
</dbReference>
<dbReference type="PANTHER" id="PTHR43790">
    <property type="entry name" value="CARBOHYDRATE TRANSPORT ATP-BINDING PROTEIN MG119-RELATED"/>
    <property type="match status" value="1"/>
</dbReference>
<dbReference type="SMART" id="SM00382">
    <property type="entry name" value="AAA"/>
    <property type="match status" value="2"/>
</dbReference>
<dbReference type="CDD" id="cd03216">
    <property type="entry name" value="ABC_Carb_Monos_I"/>
    <property type="match status" value="1"/>
</dbReference>
<feature type="domain" description="ABC transporter" evidence="5">
    <location>
        <begin position="263"/>
        <end position="502"/>
    </location>
</feature>
<evidence type="ECO:0000313" key="7">
    <source>
        <dbReference type="Proteomes" id="UP000245469"/>
    </source>
</evidence>
<dbReference type="InterPro" id="IPR003593">
    <property type="entry name" value="AAA+_ATPase"/>
</dbReference>
<dbReference type="Pfam" id="PF00005">
    <property type="entry name" value="ABC_tran"/>
    <property type="match status" value="2"/>
</dbReference>
<keyword evidence="7" id="KW-1185">Reference proteome</keyword>
<evidence type="ECO:0000256" key="1">
    <source>
        <dbReference type="ARBA" id="ARBA00022448"/>
    </source>
</evidence>
<dbReference type="InterPro" id="IPR050107">
    <property type="entry name" value="ABC_carbohydrate_import_ATPase"/>
</dbReference>
<dbReference type="Gene3D" id="3.40.50.300">
    <property type="entry name" value="P-loop containing nucleotide triphosphate hydrolases"/>
    <property type="match status" value="2"/>
</dbReference>
<dbReference type="GO" id="GO:0016887">
    <property type="term" value="F:ATP hydrolysis activity"/>
    <property type="evidence" value="ECO:0007669"/>
    <property type="project" value="InterPro"/>
</dbReference>
<feature type="domain" description="ABC transporter" evidence="5">
    <location>
        <begin position="14"/>
        <end position="250"/>
    </location>
</feature>
<evidence type="ECO:0000313" key="6">
    <source>
        <dbReference type="EMBL" id="PWJ54179.1"/>
    </source>
</evidence>
<dbReference type="InterPro" id="IPR017871">
    <property type="entry name" value="ABC_transporter-like_CS"/>
</dbReference>
<comment type="caution">
    <text evidence="6">The sequence shown here is derived from an EMBL/GenBank/DDBJ whole genome shotgun (WGS) entry which is preliminary data.</text>
</comment>
<dbReference type="SUPFAM" id="SSF52540">
    <property type="entry name" value="P-loop containing nucleoside triphosphate hydrolases"/>
    <property type="match status" value="2"/>
</dbReference>
<dbReference type="InterPro" id="IPR003439">
    <property type="entry name" value="ABC_transporter-like_ATP-bd"/>
</dbReference>